<proteinExistence type="predicted"/>
<reference evidence="6 7" key="1">
    <citation type="journal article" date="2018" name="Nat. Ecol. Evol.">
        <title>Pezizomycetes genomes reveal the molecular basis of ectomycorrhizal truffle lifestyle.</title>
        <authorList>
            <person name="Murat C."/>
            <person name="Payen T."/>
            <person name="Noel B."/>
            <person name="Kuo A."/>
            <person name="Morin E."/>
            <person name="Chen J."/>
            <person name="Kohler A."/>
            <person name="Krizsan K."/>
            <person name="Balestrini R."/>
            <person name="Da Silva C."/>
            <person name="Montanini B."/>
            <person name="Hainaut M."/>
            <person name="Levati E."/>
            <person name="Barry K.W."/>
            <person name="Belfiori B."/>
            <person name="Cichocki N."/>
            <person name="Clum A."/>
            <person name="Dockter R.B."/>
            <person name="Fauchery L."/>
            <person name="Guy J."/>
            <person name="Iotti M."/>
            <person name="Le Tacon F."/>
            <person name="Lindquist E.A."/>
            <person name="Lipzen A."/>
            <person name="Malagnac F."/>
            <person name="Mello A."/>
            <person name="Molinier V."/>
            <person name="Miyauchi S."/>
            <person name="Poulain J."/>
            <person name="Riccioni C."/>
            <person name="Rubini A."/>
            <person name="Sitrit Y."/>
            <person name="Splivallo R."/>
            <person name="Traeger S."/>
            <person name="Wang M."/>
            <person name="Zifcakova L."/>
            <person name="Wipf D."/>
            <person name="Zambonelli A."/>
            <person name="Paolocci F."/>
            <person name="Nowrousian M."/>
            <person name="Ottonello S."/>
            <person name="Baldrian P."/>
            <person name="Spatafora J.W."/>
            <person name="Henrissat B."/>
            <person name="Nagy L.G."/>
            <person name="Aury J.M."/>
            <person name="Wincker P."/>
            <person name="Grigoriev I.V."/>
            <person name="Bonfante P."/>
            <person name="Martin F.M."/>
        </authorList>
    </citation>
    <scope>NUCLEOTIDE SEQUENCE [LARGE SCALE GENOMIC DNA]</scope>
    <source>
        <strain evidence="6 7">ATCC MYA-4762</strain>
    </source>
</reference>
<evidence type="ECO:0000256" key="5">
    <source>
        <dbReference type="SAM" id="MobiDB-lite"/>
    </source>
</evidence>
<feature type="repeat" description="RPEL" evidence="4">
    <location>
        <begin position="21"/>
        <end position="46"/>
    </location>
</feature>
<gene>
    <name evidence="6" type="ORF">L211DRAFT_840550</name>
</gene>
<dbReference type="GO" id="GO:0005634">
    <property type="term" value="C:nucleus"/>
    <property type="evidence" value="ECO:0007669"/>
    <property type="project" value="UniProtKB-SubCell"/>
</dbReference>
<keyword evidence="2" id="KW-0677">Repeat</keyword>
<dbReference type="AlphaFoldDB" id="A0A3N4LFH7"/>
<keyword evidence="3" id="KW-0539">Nucleus</keyword>
<feature type="repeat" description="RPEL" evidence="4">
    <location>
        <begin position="66"/>
        <end position="91"/>
    </location>
</feature>
<evidence type="ECO:0000256" key="2">
    <source>
        <dbReference type="ARBA" id="ARBA00022737"/>
    </source>
</evidence>
<feature type="repeat" description="RPEL" evidence="4">
    <location>
        <begin position="110"/>
        <end position="135"/>
    </location>
</feature>
<dbReference type="EMBL" id="ML121558">
    <property type="protein sequence ID" value="RPB21644.1"/>
    <property type="molecule type" value="Genomic_DNA"/>
</dbReference>
<evidence type="ECO:0000256" key="1">
    <source>
        <dbReference type="ARBA" id="ARBA00004123"/>
    </source>
</evidence>
<dbReference type="InterPro" id="IPR043451">
    <property type="entry name" value="Myocardin-like"/>
</dbReference>
<comment type="subcellular location">
    <subcellularLocation>
        <location evidence="1">Nucleus</location>
    </subcellularLocation>
</comment>
<evidence type="ECO:0000313" key="6">
    <source>
        <dbReference type="EMBL" id="RPB21644.1"/>
    </source>
</evidence>
<dbReference type="Gene3D" id="6.10.140.2040">
    <property type="match status" value="1"/>
</dbReference>
<dbReference type="Gene3D" id="6.10.150.10">
    <property type="match status" value="1"/>
</dbReference>
<evidence type="ECO:0000313" key="7">
    <source>
        <dbReference type="Proteomes" id="UP000267821"/>
    </source>
</evidence>
<dbReference type="SMART" id="SM00707">
    <property type="entry name" value="RPEL"/>
    <property type="match status" value="3"/>
</dbReference>
<organism evidence="6 7">
    <name type="scientific">Terfezia boudieri ATCC MYA-4762</name>
    <dbReference type="NCBI Taxonomy" id="1051890"/>
    <lineage>
        <taxon>Eukaryota</taxon>
        <taxon>Fungi</taxon>
        <taxon>Dikarya</taxon>
        <taxon>Ascomycota</taxon>
        <taxon>Pezizomycotina</taxon>
        <taxon>Pezizomycetes</taxon>
        <taxon>Pezizales</taxon>
        <taxon>Pezizaceae</taxon>
        <taxon>Terfezia</taxon>
    </lineage>
</organism>
<dbReference type="OrthoDB" id="197676at2759"/>
<dbReference type="GO" id="GO:0003713">
    <property type="term" value="F:transcription coactivator activity"/>
    <property type="evidence" value="ECO:0007669"/>
    <property type="project" value="TreeGrafter"/>
</dbReference>
<dbReference type="PANTHER" id="PTHR22793">
    <property type="entry name" value="MYOCARDIN-RELATED TRANSCRIPTION FACTOR-RELATED"/>
    <property type="match status" value="1"/>
</dbReference>
<evidence type="ECO:0000256" key="3">
    <source>
        <dbReference type="ARBA" id="ARBA00023242"/>
    </source>
</evidence>
<evidence type="ECO:0000256" key="4">
    <source>
        <dbReference type="PROSITE-ProRule" id="PRU00401"/>
    </source>
</evidence>
<dbReference type="STRING" id="1051890.A0A3N4LFH7"/>
<feature type="compositionally biased region" description="Basic and acidic residues" evidence="5">
    <location>
        <begin position="107"/>
        <end position="117"/>
    </location>
</feature>
<dbReference type="Proteomes" id="UP000267821">
    <property type="component" value="Unassembled WGS sequence"/>
</dbReference>
<dbReference type="PROSITE" id="PS51073">
    <property type="entry name" value="RPEL"/>
    <property type="match status" value="3"/>
</dbReference>
<evidence type="ECO:0008006" key="8">
    <source>
        <dbReference type="Google" id="ProtNLM"/>
    </source>
</evidence>
<dbReference type="Pfam" id="PF02755">
    <property type="entry name" value="RPEL"/>
    <property type="match status" value="3"/>
</dbReference>
<dbReference type="GO" id="GO:0045944">
    <property type="term" value="P:positive regulation of transcription by RNA polymerase II"/>
    <property type="evidence" value="ECO:0007669"/>
    <property type="project" value="TreeGrafter"/>
</dbReference>
<dbReference type="InterPro" id="IPR004018">
    <property type="entry name" value="RPEL_repeat"/>
</dbReference>
<accession>A0A3N4LFH7</accession>
<sequence length="139" mass="15419">MVDAQGLIDTAPLSPIRERTNTLEHALSKRPEPKDLLDRGILHAPPGVPAVVQLKQHELEKSMAKDALKTHLAKRPEKETLVQRNILSASSAAPQIQAHQKELERSMLEDSLKDKLAHRPQPAEVIEKGILNADEDPTK</sequence>
<name>A0A3N4LFH7_9PEZI</name>
<keyword evidence="7" id="KW-1185">Reference proteome</keyword>
<dbReference type="PANTHER" id="PTHR22793:SF12">
    <property type="entry name" value="MYOCARDIN-RELATED TRANSCRIPTION FACTOR, ISOFORM H"/>
    <property type="match status" value="1"/>
</dbReference>
<feature type="region of interest" description="Disordered" evidence="5">
    <location>
        <begin position="107"/>
        <end position="139"/>
    </location>
</feature>
<dbReference type="InParanoid" id="A0A3N4LFH7"/>
<protein>
    <recommendedName>
        <fullName evidence="8">RPEL repeat protein</fullName>
    </recommendedName>
</protein>